<feature type="transmembrane region" description="Helical" evidence="1">
    <location>
        <begin position="25"/>
        <end position="46"/>
    </location>
</feature>
<keyword evidence="1" id="KW-1133">Transmembrane helix</keyword>
<dbReference type="EMBL" id="JXRA01000167">
    <property type="protein sequence ID" value="KIO74562.1"/>
    <property type="molecule type" value="Genomic_DNA"/>
</dbReference>
<dbReference type="Proteomes" id="UP000032049">
    <property type="component" value="Unassembled WGS sequence"/>
</dbReference>
<gene>
    <name evidence="2" type="ORF">TH53_25735</name>
</gene>
<evidence type="ECO:0000313" key="3">
    <source>
        <dbReference type="Proteomes" id="UP000032049"/>
    </source>
</evidence>
<feature type="transmembrane region" description="Helical" evidence="1">
    <location>
        <begin position="53"/>
        <end position="71"/>
    </location>
</feature>
<reference evidence="2 3" key="1">
    <citation type="submission" date="2015-01" db="EMBL/GenBank/DDBJ databases">
        <title>Draft genome sequence of Pedobacter sp. NL19 isolated from sludge of an effluent treatment pond in an abandoned uranium mine.</title>
        <authorList>
            <person name="Santos T."/>
            <person name="Caetano T."/>
            <person name="Covas C."/>
            <person name="Cruz A."/>
            <person name="Mendo S."/>
        </authorList>
    </citation>
    <scope>NUCLEOTIDE SEQUENCE [LARGE SCALE GENOMIC DNA]</scope>
    <source>
        <strain evidence="2 3">NL19</strain>
    </source>
</reference>
<keyword evidence="3" id="KW-1185">Reference proteome</keyword>
<dbReference type="AlphaFoldDB" id="A0A0D0GBC0"/>
<name>A0A0D0GBC0_9SPHI</name>
<sequence>MYIGLNDIGIKLFSGGRHDMEGVGWIHTMLFIGLVPCFIMLLIGVFRDKDSSIWLKVLSVIIFVLLIYAHLEIFETLGVDVS</sequence>
<evidence type="ECO:0000256" key="1">
    <source>
        <dbReference type="SAM" id="Phobius"/>
    </source>
</evidence>
<protein>
    <submittedName>
        <fullName evidence="2">Uncharacterized protein</fullName>
    </submittedName>
</protein>
<accession>A0A0D0GBC0</accession>
<evidence type="ECO:0000313" key="2">
    <source>
        <dbReference type="EMBL" id="KIO74562.1"/>
    </source>
</evidence>
<keyword evidence="1" id="KW-0472">Membrane</keyword>
<organism evidence="2 3">
    <name type="scientific">Pedobacter lusitanus</name>
    <dbReference type="NCBI Taxonomy" id="1503925"/>
    <lineage>
        <taxon>Bacteria</taxon>
        <taxon>Pseudomonadati</taxon>
        <taxon>Bacteroidota</taxon>
        <taxon>Sphingobacteriia</taxon>
        <taxon>Sphingobacteriales</taxon>
        <taxon>Sphingobacteriaceae</taxon>
        <taxon>Pedobacter</taxon>
    </lineage>
</organism>
<keyword evidence="1" id="KW-0812">Transmembrane</keyword>
<proteinExistence type="predicted"/>
<comment type="caution">
    <text evidence="2">The sequence shown here is derived from an EMBL/GenBank/DDBJ whole genome shotgun (WGS) entry which is preliminary data.</text>
</comment>